<feature type="transmembrane region" description="Helical" evidence="1">
    <location>
        <begin position="336"/>
        <end position="354"/>
    </location>
</feature>
<dbReference type="SMART" id="SM00052">
    <property type="entry name" value="EAL"/>
    <property type="match status" value="1"/>
</dbReference>
<feature type="domain" description="EAL" evidence="3">
    <location>
        <begin position="604"/>
        <end position="856"/>
    </location>
</feature>
<dbReference type="InterPro" id="IPR050706">
    <property type="entry name" value="Cyclic-di-GMP_PDE-like"/>
</dbReference>
<dbReference type="InterPro" id="IPR035919">
    <property type="entry name" value="EAL_sf"/>
</dbReference>
<evidence type="ECO:0000259" key="3">
    <source>
        <dbReference type="PROSITE" id="PS50883"/>
    </source>
</evidence>
<dbReference type="CDD" id="cd01948">
    <property type="entry name" value="EAL"/>
    <property type="match status" value="1"/>
</dbReference>
<keyword evidence="6" id="KW-1185">Reference proteome</keyword>
<dbReference type="InterPro" id="IPR011622">
    <property type="entry name" value="7TMR_DISM_rcpt_extracell_dom2"/>
</dbReference>
<organism evidence="5 6">
    <name type="scientific">Alteromonas arenosi</name>
    <dbReference type="NCBI Taxonomy" id="3055817"/>
    <lineage>
        <taxon>Bacteria</taxon>
        <taxon>Pseudomonadati</taxon>
        <taxon>Pseudomonadota</taxon>
        <taxon>Gammaproteobacteria</taxon>
        <taxon>Alteromonadales</taxon>
        <taxon>Alteromonadaceae</taxon>
        <taxon>Alteromonas/Salinimonas group</taxon>
        <taxon>Alteromonas</taxon>
    </lineage>
</organism>
<dbReference type="Proteomes" id="UP001234343">
    <property type="component" value="Unassembled WGS sequence"/>
</dbReference>
<feature type="signal peptide" evidence="2">
    <location>
        <begin position="1"/>
        <end position="24"/>
    </location>
</feature>
<dbReference type="PANTHER" id="PTHR33121:SF71">
    <property type="entry name" value="OXYGEN SENSOR PROTEIN DOSP"/>
    <property type="match status" value="1"/>
</dbReference>
<comment type="caution">
    <text evidence="5">The sequence shown here is derived from an EMBL/GenBank/DDBJ whole genome shotgun (WGS) entry which is preliminary data.</text>
</comment>
<feature type="domain" description="GGDEF" evidence="4">
    <location>
        <begin position="451"/>
        <end position="596"/>
    </location>
</feature>
<evidence type="ECO:0000256" key="1">
    <source>
        <dbReference type="SAM" id="Phobius"/>
    </source>
</evidence>
<dbReference type="PANTHER" id="PTHR33121">
    <property type="entry name" value="CYCLIC DI-GMP PHOSPHODIESTERASE PDEF"/>
    <property type="match status" value="1"/>
</dbReference>
<dbReference type="Pfam" id="PF00990">
    <property type="entry name" value="GGDEF"/>
    <property type="match status" value="1"/>
</dbReference>
<feature type="chain" id="PRO_5047373979" evidence="2">
    <location>
        <begin position="25"/>
        <end position="856"/>
    </location>
</feature>
<keyword evidence="1" id="KW-0472">Membrane</keyword>
<dbReference type="EMBL" id="JAUCBP010000007">
    <property type="protein sequence ID" value="MDM7860530.1"/>
    <property type="molecule type" value="Genomic_DNA"/>
</dbReference>
<dbReference type="Pfam" id="PF00563">
    <property type="entry name" value="EAL"/>
    <property type="match status" value="1"/>
</dbReference>
<dbReference type="InterPro" id="IPR001633">
    <property type="entry name" value="EAL_dom"/>
</dbReference>
<dbReference type="SMART" id="SM00267">
    <property type="entry name" value="GGDEF"/>
    <property type="match status" value="1"/>
</dbReference>
<dbReference type="Gene3D" id="2.60.40.2380">
    <property type="match status" value="1"/>
</dbReference>
<feature type="transmembrane region" description="Helical" evidence="1">
    <location>
        <begin position="252"/>
        <end position="271"/>
    </location>
</feature>
<dbReference type="InterPro" id="IPR029787">
    <property type="entry name" value="Nucleotide_cyclase"/>
</dbReference>
<dbReference type="SUPFAM" id="SSF55073">
    <property type="entry name" value="Nucleotide cyclase"/>
    <property type="match status" value="1"/>
</dbReference>
<protein>
    <submittedName>
        <fullName evidence="5">EAL domain-containing protein</fullName>
    </submittedName>
</protein>
<evidence type="ECO:0000313" key="6">
    <source>
        <dbReference type="Proteomes" id="UP001234343"/>
    </source>
</evidence>
<dbReference type="InterPro" id="IPR043128">
    <property type="entry name" value="Rev_trsase/Diguanyl_cyclase"/>
</dbReference>
<dbReference type="Pfam" id="PF07695">
    <property type="entry name" value="7TMR-DISM_7TM"/>
    <property type="match status" value="1"/>
</dbReference>
<reference evidence="5 6" key="1">
    <citation type="submission" date="2023-06" db="EMBL/GenBank/DDBJ databases">
        <title>Alteromonas sp. ASW11-36 isolated from intertidal sand.</title>
        <authorList>
            <person name="Li Y."/>
        </authorList>
    </citation>
    <scope>NUCLEOTIDE SEQUENCE [LARGE SCALE GENOMIC DNA]</scope>
    <source>
        <strain evidence="5 6">ASW11-36</strain>
    </source>
</reference>
<dbReference type="Gene3D" id="3.30.70.270">
    <property type="match status" value="1"/>
</dbReference>
<dbReference type="RefSeq" id="WP_289364826.1">
    <property type="nucleotide sequence ID" value="NZ_JAUCBP010000007.1"/>
</dbReference>
<feature type="transmembrane region" description="Helical" evidence="1">
    <location>
        <begin position="307"/>
        <end position="329"/>
    </location>
</feature>
<evidence type="ECO:0000259" key="4">
    <source>
        <dbReference type="PROSITE" id="PS50887"/>
    </source>
</evidence>
<dbReference type="Gene3D" id="3.20.20.450">
    <property type="entry name" value="EAL domain"/>
    <property type="match status" value="1"/>
</dbReference>
<dbReference type="InterPro" id="IPR000160">
    <property type="entry name" value="GGDEF_dom"/>
</dbReference>
<dbReference type="PROSITE" id="PS50007">
    <property type="entry name" value="PIPLC_X_DOMAIN"/>
    <property type="match status" value="1"/>
</dbReference>
<feature type="transmembrane region" description="Helical" evidence="1">
    <location>
        <begin position="216"/>
        <end position="237"/>
    </location>
</feature>
<feature type="transmembrane region" description="Helical" evidence="1">
    <location>
        <begin position="283"/>
        <end position="301"/>
    </location>
</feature>
<dbReference type="PROSITE" id="PS50883">
    <property type="entry name" value="EAL"/>
    <property type="match status" value="1"/>
</dbReference>
<evidence type="ECO:0000256" key="2">
    <source>
        <dbReference type="SAM" id="SignalP"/>
    </source>
</evidence>
<accession>A0ABT7SWG5</accession>
<name>A0ABT7SWG5_9ALTE</name>
<keyword evidence="1" id="KW-0812">Transmembrane</keyword>
<dbReference type="SUPFAM" id="SSF141868">
    <property type="entry name" value="EAL domain-like"/>
    <property type="match status" value="1"/>
</dbReference>
<keyword evidence="1" id="KW-1133">Transmembrane helix</keyword>
<proteinExistence type="predicted"/>
<dbReference type="PROSITE" id="PS50887">
    <property type="entry name" value="GGDEF"/>
    <property type="match status" value="1"/>
</dbReference>
<evidence type="ECO:0000313" key="5">
    <source>
        <dbReference type="EMBL" id="MDM7860530.1"/>
    </source>
</evidence>
<dbReference type="Pfam" id="PF07696">
    <property type="entry name" value="7TMR-DISMED2"/>
    <property type="match status" value="1"/>
</dbReference>
<feature type="transmembrane region" description="Helical" evidence="1">
    <location>
        <begin position="191"/>
        <end position="209"/>
    </location>
</feature>
<keyword evidence="2" id="KW-0732">Signal</keyword>
<sequence>MSLKSCITAFLWTLLLLITQPTLAAMPNTQFHDQSHFPIAPAFDVYIDANNQLDIQAVRELGDDQWQPETPASASFGFTQAAYWTRLELVNQSSQTQNYVVEIDYTLLDSVTFYPFRAGLAQQSIQTGDTLPFYPREIDHPSQLLGLQLAPQERVELYVRVVTDGSMLIPMRLWEERAFFESAAVAQKVHFLYYGAILVIVLINIAVFVTLRERLYLYYALATTGYWLFFATSRGYFQQLILPDSPDISSRIFLISMPALALFSLLFARQFLKTAQVTPRFDWALKAMIGFEMFNLTLAIFGDYNTVVKVSAVGAVLLFSVLFVAGPLVTRVRRTAGWYFTVAWTPLTIGFFATSGRTSGFLPNTFFTEYAMQIGSGLEALILTLALADRLYTERENKIKAQEASIQTEKARSETQMQLADALSRDPVTGCSNRNRLELLIGKTIKQSPDKKLIVALVKVSNFDDIARTLGLSRAEAILKKFARKLSEHHRDINGVVTATRFSGETEYIYQIARDTFCSVIEQAAFEEKPEKYYQTLVNLVEPIGLDGMHIDISPVYGCSLYPQHDDVPSNLIKKALIAANQSNLSAGTMTLYHDRMDIYDENQLTIVGLLRDALRNSSLNLLYQPKFDIASGKVVGIEALARWHHADLGDIFPDKFIPLAKSSGLIHELTLWAIRQALTDLNRLSELGFDGSISINICAQDLQFKHFGQEVTEILNSLEVDAQRVYLELTESDAMEDPKIGIAMLNQLAKTKVKISIDDFGTGYSSLSYLHKLPASEIKLDRSLIHDVSTDTNTAVIVSTSVMMAHALGYTVVAEGVEDQSTLDKLKEFDCDVYQGYFGGRPQSVEQLIQNFFQA</sequence>
<dbReference type="InterPro" id="IPR011623">
    <property type="entry name" value="7TMR_DISM_rcpt_extracell_dom1"/>
</dbReference>
<gene>
    <name evidence="5" type="ORF">QTP81_07975</name>
</gene>